<dbReference type="Proteomes" id="UP000031586">
    <property type="component" value="Unassembled WGS sequence"/>
</dbReference>
<evidence type="ECO:0000256" key="3">
    <source>
        <dbReference type="ARBA" id="ARBA00023163"/>
    </source>
</evidence>
<dbReference type="GO" id="GO:0000976">
    <property type="term" value="F:transcription cis-regulatory region binding"/>
    <property type="evidence" value="ECO:0007669"/>
    <property type="project" value="TreeGrafter"/>
</dbReference>
<dbReference type="InterPro" id="IPR050109">
    <property type="entry name" value="HTH-type_TetR-like_transc_reg"/>
</dbReference>
<dbReference type="Gene3D" id="1.10.357.10">
    <property type="entry name" value="Tetracycline Repressor, domain 2"/>
    <property type="match status" value="1"/>
</dbReference>
<dbReference type="FunFam" id="1.10.10.60:FF:000141">
    <property type="entry name" value="TetR family transcriptional regulator"/>
    <property type="match status" value="1"/>
</dbReference>
<dbReference type="RefSeq" id="WP_005438259.1">
    <property type="nucleotide sequence ID" value="NZ_BAOH01000077.1"/>
</dbReference>
<dbReference type="Pfam" id="PF00440">
    <property type="entry name" value="TetR_N"/>
    <property type="match status" value="1"/>
</dbReference>
<dbReference type="InterPro" id="IPR009057">
    <property type="entry name" value="Homeodomain-like_sf"/>
</dbReference>
<protein>
    <submittedName>
        <fullName evidence="6">TetR family transcriptional regulator</fullName>
    </submittedName>
</protein>
<dbReference type="PANTHER" id="PTHR30055">
    <property type="entry name" value="HTH-TYPE TRANSCRIPTIONAL REGULATOR RUTR"/>
    <property type="match status" value="1"/>
</dbReference>
<evidence type="ECO:0000313" key="6">
    <source>
        <dbReference type="EMBL" id="KIF47528.1"/>
    </source>
</evidence>
<proteinExistence type="predicted"/>
<dbReference type="GO" id="GO:0003700">
    <property type="term" value="F:DNA-binding transcription factor activity"/>
    <property type="evidence" value="ECO:0007669"/>
    <property type="project" value="TreeGrafter"/>
</dbReference>
<dbReference type="PROSITE" id="PS01081">
    <property type="entry name" value="HTH_TETR_1"/>
    <property type="match status" value="1"/>
</dbReference>
<dbReference type="AlphaFoldDB" id="A0A0C1VD40"/>
<dbReference type="PATRIC" id="fig|1229493.5.peg.5174"/>
<dbReference type="InterPro" id="IPR039536">
    <property type="entry name" value="TetR_C_Proteobacteria"/>
</dbReference>
<dbReference type="PANTHER" id="PTHR30055:SF224">
    <property type="entry name" value="TRANSCRIPTIONAL REGULATOR TETR FAMILY"/>
    <property type="match status" value="1"/>
</dbReference>
<evidence type="ECO:0000256" key="4">
    <source>
        <dbReference type="PROSITE-ProRule" id="PRU00335"/>
    </source>
</evidence>
<dbReference type="PRINTS" id="PR00455">
    <property type="entry name" value="HTHTETR"/>
</dbReference>
<dbReference type="EMBL" id="JPRD01000066">
    <property type="protein sequence ID" value="KIF47528.1"/>
    <property type="molecule type" value="Genomic_DNA"/>
</dbReference>
<comment type="caution">
    <text evidence="6">The sequence shown here is derived from an EMBL/GenBank/DDBJ whole genome shotgun (WGS) entry which is preliminary data.</text>
</comment>
<reference evidence="6 7" key="1">
    <citation type="submission" date="2014-07" db="EMBL/GenBank/DDBJ databases">
        <title>Unique and conserved regions in Vibrio harveyi and related species in comparison with the shrimp pathogen Vibrio harveyi CAIM 1792.</title>
        <authorList>
            <person name="Espinoza-Valles I."/>
            <person name="Vora G."/>
            <person name="Leekitcharoenphon P."/>
            <person name="Ussery D."/>
            <person name="Hoj L."/>
            <person name="Gomez-Gil B."/>
        </authorList>
    </citation>
    <scope>NUCLEOTIDE SEQUENCE [LARGE SCALE GENOMIC DNA]</scope>
    <source>
        <strain evidence="7">CAIM 1854 / LMG 25443</strain>
    </source>
</reference>
<feature type="DNA-binding region" description="H-T-H motif" evidence="4">
    <location>
        <begin position="33"/>
        <end position="52"/>
    </location>
</feature>
<dbReference type="PROSITE" id="PS50977">
    <property type="entry name" value="HTH_TETR_2"/>
    <property type="match status" value="1"/>
</dbReference>
<evidence type="ECO:0000256" key="2">
    <source>
        <dbReference type="ARBA" id="ARBA00023125"/>
    </source>
</evidence>
<sequence length="204" mass="23334">MNVKRKGRSETKREAILCAAKQAFQEFGVQNTSMDKLSAIAQVSKRTVYNHFPSKEAIVTELLTELWRSSMMDSDIERLPTLPLKDQLVELLYSEIIVVTAPDYIELAKVAFGHFLFKPEDLKEQAEHMSKQETALYRWLTQQSEKNTLKVDDVDVASIQLHNLIKGSAFWPQLMGMRASLTLEESRVLATQTAELFLSHYLVQ</sequence>
<dbReference type="SUPFAM" id="SSF46689">
    <property type="entry name" value="Homeodomain-like"/>
    <property type="match status" value="1"/>
</dbReference>
<dbReference type="InterPro" id="IPR001647">
    <property type="entry name" value="HTH_TetR"/>
</dbReference>
<evidence type="ECO:0000256" key="1">
    <source>
        <dbReference type="ARBA" id="ARBA00023015"/>
    </source>
</evidence>
<gene>
    <name evidence="6" type="ORF">H735_27380</name>
</gene>
<evidence type="ECO:0000259" key="5">
    <source>
        <dbReference type="PROSITE" id="PS50977"/>
    </source>
</evidence>
<dbReference type="Gene3D" id="1.10.10.60">
    <property type="entry name" value="Homeodomain-like"/>
    <property type="match status" value="1"/>
</dbReference>
<dbReference type="Pfam" id="PF14246">
    <property type="entry name" value="TetR_C_7"/>
    <property type="match status" value="1"/>
</dbReference>
<keyword evidence="2 4" id="KW-0238">DNA-binding</keyword>
<name>A0A0C1VD40_9VIBR</name>
<organism evidence="6 7">
    <name type="scientific">Vibrio owensii CAIM 1854 = LMG 25443</name>
    <dbReference type="NCBI Taxonomy" id="1229493"/>
    <lineage>
        <taxon>Bacteria</taxon>
        <taxon>Pseudomonadati</taxon>
        <taxon>Pseudomonadota</taxon>
        <taxon>Gammaproteobacteria</taxon>
        <taxon>Vibrionales</taxon>
        <taxon>Vibrionaceae</taxon>
        <taxon>Vibrio</taxon>
    </lineage>
</organism>
<feature type="domain" description="HTH tetR-type" evidence="5">
    <location>
        <begin position="10"/>
        <end position="70"/>
    </location>
</feature>
<keyword evidence="3" id="KW-0804">Transcription</keyword>
<evidence type="ECO:0000313" key="7">
    <source>
        <dbReference type="Proteomes" id="UP000031586"/>
    </source>
</evidence>
<dbReference type="GeneID" id="47101478"/>
<accession>A0A0C1VD40</accession>
<dbReference type="InterPro" id="IPR023772">
    <property type="entry name" value="DNA-bd_HTH_TetR-type_CS"/>
</dbReference>
<keyword evidence="1" id="KW-0805">Transcription regulation</keyword>